<organism evidence="4 5">
    <name type="scientific">Megalops atlanticus</name>
    <name type="common">Tarpon</name>
    <name type="synonym">Clupea gigantea</name>
    <dbReference type="NCBI Taxonomy" id="7932"/>
    <lineage>
        <taxon>Eukaryota</taxon>
        <taxon>Metazoa</taxon>
        <taxon>Chordata</taxon>
        <taxon>Craniata</taxon>
        <taxon>Vertebrata</taxon>
        <taxon>Euteleostomi</taxon>
        <taxon>Actinopterygii</taxon>
        <taxon>Neopterygii</taxon>
        <taxon>Teleostei</taxon>
        <taxon>Elopiformes</taxon>
        <taxon>Megalopidae</taxon>
        <taxon>Megalops</taxon>
    </lineage>
</organism>
<evidence type="ECO:0000313" key="5">
    <source>
        <dbReference type="Proteomes" id="UP001046870"/>
    </source>
</evidence>
<keyword evidence="5" id="KW-1185">Reference proteome</keyword>
<evidence type="ECO:0000256" key="2">
    <source>
        <dbReference type="ARBA" id="ARBA00023136"/>
    </source>
</evidence>
<dbReference type="GO" id="GO:0007411">
    <property type="term" value="P:axon guidance"/>
    <property type="evidence" value="ECO:0007669"/>
    <property type="project" value="TreeGrafter"/>
</dbReference>
<dbReference type="Gene3D" id="2.60.40.10">
    <property type="entry name" value="Immunoglobulins"/>
    <property type="match status" value="1"/>
</dbReference>
<evidence type="ECO:0000313" key="4">
    <source>
        <dbReference type="EMBL" id="KAG7454519.1"/>
    </source>
</evidence>
<dbReference type="EMBL" id="JAFDVH010000025">
    <property type="protein sequence ID" value="KAG7454519.1"/>
    <property type="molecule type" value="Genomic_DNA"/>
</dbReference>
<dbReference type="Gene3D" id="3.30.70.1040">
    <property type="entry name" value="Dystroglycan, domain 2"/>
    <property type="match status" value="1"/>
</dbReference>
<dbReference type="GO" id="GO:0016203">
    <property type="term" value="P:muscle attachment"/>
    <property type="evidence" value="ECO:0007669"/>
    <property type="project" value="TreeGrafter"/>
</dbReference>
<dbReference type="InterPro" id="IPR027468">
    <property type="entry name" value="Alpha-dystroglycan_domain_2"/>
</dbReference>
<feature type="signal peptide" evidence="3">
    <location>
        <begin position="1"/>
        <end position="23"/>
    </location>
</feature>
<dbReference type="GO" id="GO:0021675">
    <property type="term" value="P:nerve development"/>
    <property type="evidence" value="ECO:0007669"/>
    <property type="project" value="TreeGrafter"/>
</dbReference>
<name>A0A9D3P8N1_MEGAT</name>
<dbReference type="GO" id="GO:0016011">
    <property type="term" value="C:dystroglycan complex"/>
    <property type="evidence" value="ECO:0007669"/>
    <property type="project" value="TreeGrafter"/>
</dbReference>
<proteinExistence type="predicted"/>
<dbReference type="OrthoDB" id="5990676at2759"/>
<sequence>MSPVSSLFVLMLLSCIMQTQVSGRPPSCPTVLVQEGLPDRQINSGTMFRLHLPPRAFQGPVQRFQVSLVNDQDTLPKWLVYSTKNGTLQGLALREDGGEYIFRVTAMGKCETYTPAATTHFLLRILSDLYTDTEPTHLKHALPTDMSRSNLGCPAGEAITLADLVLHVDPVCMGATERLKLVTTLSDYLHVSPNSVALLSYREASGLRQENTTILAMGSVTSRVQGTDGGSLNKEQSKAEVFWTVGCGDFEMLPDLVQVLQHNIDSGLLSVLLGVPVEGWREHWRVLLVDSNDTSFGMGALRTASDDRRRGTIQQNESECAGHIGL</sequence>
<dbReference type="AlphaFoldDB" id="A0A9D3P8N1"/>
<comment type="subcellular location">
    <subcellularLocation>
        <location evidence="1">Membrane</location>
    </subcellularLocation>
</comment>
<dbReference type="Proteomes" id="UP001046870">
    <property type="component" value="Chromosome 25"/>
</dbReference>
<gene>
    <name evidence="4" type="ORF">MATL_G00260600</name>
</gene>
<keyword evidence="2" id="KW-0472">Membrane</keyword>
<evidence type="ECO:0000256" key="3">
    <source>
        <dbReference type="SAM" id="SignalP"/>
    </source>
</evidence>
<dbReference type="PANTHER" id="PTHR21559">
    <property type="entry name" value="DYSTROGLYCAN-RELATED"/>
    <property type="match status" value="1"/>
</dbReference>
<dbReference type="SUPFAM" id="SSF111006">
    <property type="entry name" value="Dystroglycan, domain 2"/>
    <property type="match status" value="1"/>
</dbReference>
<reference evidence="4" key="1">
    <citation type="submission" date="2021-01" db="EMBL/GenBank/DDBJ databases">
        <authorList>
            <person name="Zahm M."/>
            <person name="Roques C."/>
            <person name="Cabau C."/>
            <person name="Klopp C."/>
            <person name="Donnadieu C."/>
            <person name="Jouanno E."/>
            <person name="Lampietro C."/>
            <person name="Louis A."/>
            <person name="Herpin A."/>
            <person name="Echchiki A."/>
            <person name="Berthelot C."/>
            <person name="Parey E."/>
            <person name="Roest-Crollius H."/>
            <person name="Braasch I."/>
            <person name="Postlethwait J."/>
            <person name="Bobe J."/>
            <person name="Montfort J."/>
            <person name="Bouchez O."/>
            <person name="Begum T."/>
            <person name="Mejri S."/>
            <person name="Adams A."/>
            <person name="Chen W.-J."/>
            <person name="Guiguen Y."/>
        </authorList>
    </citation>
    <scope>NUCLEOTIDE SEQUENCE</scope>
    <source>
        <strain evidence="4">YG-15Mar2019-1</strain>
        <tissue evidence="4">Brain</tissue>
    </source>
</reference>
<evidence type="ECO:0000256" key="1">
    <source>
        <dbReference type="ARBA" id="ARBA00004370"/>
    </source>
</evidence>
<dbReference type="GO" id="GO:0002009">
    <property type="term" value="P:morphogenesis of an epithelium"/>
    <property type="evidence" value="ECO:0007669"/>
    <property type="project" value="TreeGrafter"/>
</dbReference>
<dbReference type="InterPro" id="IPR013783">
    <property type="entry name" value="Ig-like_fold"/>
</dbReference>
<dbReference type="GO" id="GO:0042383">
    <property type="term" value="C:sarcolemma"/>
    <property type="evidence" value="ECO:0007669"/>
    <property type="project" value="TreeGrafter"/>
</dbReference>
<protein>
    <submittedName>
        <fullName evidence="4">Uncharacterized protein</fullName>
    </submittedName>
</protein>
<dbReference type="Pfam" id="PF05345">
    <property type="entry name" value="He_PIG"/>
    <property type="match status" value="1"/>
</dbReference>
<feature type="chain" id="PRO_5039213920" evidence="3">
    <location>
        <begin position="24"/>
        <end position="326"/>
    </location>
</feature>
<dbReference type="PANTHER" id="PTHR21559:SF24">
    <property type="entry name" value="DYSTROGLYCAN 1"/>
    <property type="match status" value="1"/>
</dbReference>
<dbReference type="InterPro" id="IPR015919">
    <property type="entry name" value="Cadherin-like_sf"/>
</dbReference>
<dbReference type="GO" id="GO:0043236">
    <property type="term" value="F:laminin binding"/>
    <property type="evidence" value="ECO:0007669"/>
    <property type="project" value="TreeGrafter"/>
</dbReference>
<dbReference type="SUPFAM" id="SSF49313">
    <property type="entry name" value="Cadherin-like"/>
    <property type="match status" value="1"/>
</dbReference>
<dbReference type="GO" id="GO:0005509">
    <property type="term" value="F:calcium ion binding"/>
    <property type="evidence" value="ECO:0007669"/>
    <property type="project" value="InterPro"/>
</dbReference>
<keyword evidence="3" id="KW-0732">Signal</keyword>
<accession>A0A9D3P8N1</accession>
<comment type="caution">
    <text evidence="4">The sequence shown here is derived from an EMBL/GenBank/DDBJ whole genome shotgun (WGS) entry which is preliminary data.</text>
</comment>